<gene>
    <name evidence="2" type="ORF">SAMN05216499_10547</name>
</gene>
<evidence type="ECO:0000256" key="1">
    <source>
        <dbReference type="SAM" id="MobiDB-lite"/>
    </source>
</evidence>
<sequence length="102" mass="10799">METSASPQTPDTALDRKAVDDLRRLPWGPRRARGAAARGDGDPMRYCTGCGLQIPPDVEAALVGVIEQGSGPGIAQYRHPACVRRPTASQQGPVPTGIRRAP</sequence>
<dbReference type="STRING" id="310782.SAMN05216499_10547"/>
<name>A0A1M7BU83_9ACTN</name>
<feature type="region of interest" description="Disordered" evidence="1">
    <location>
        <begin position="77"/>
        <end position="102"/>
    </location>
</feature>
<organism evidence="2 3">
    <name type="scientific">Actinacidiphila paucisporea</name>
    <dbReference type="NCBI Taxonomy" id="310782"/>
    <lineage>
        <taxon>Bacteria</taxon>
        <taxon>Bacillati</taxon>
        <taxon>Actinomycetota</taxon>
        <taxon>Actinomycetes</taxon>
        <taxon>Kitasatosporales</taxon>
        <taxon>Streptomycetaceae</taxon>
        <taxon>Actinacidiphila</taxon>
    </lineage>
</organism>
<reference evidence="2 3" key="1">
    <citation type="submission" date="2016-11" db="EMBL/GenBank/DDBJ databases">
        <authorList>
            <person name="Jaros S."/>
            <person name="Januszkiewicz K."/>
            <person name="Wedrychowicz H."/>
        </authorList>
    </citation>
    <scope>NUCLEOTIDE SEQUENCE [LARGE SCALE GENOMIC DNA]</scope>
    <source>
        <strain evidence="2 3">CGMCC 4.2025</strain>
    </source>
</reference>
<evidence type="ECO:0000313" key="2">
    <source>
        <dbReference type="EMBL" id="SHL58562.1"/>
    </source>
</evidence>
<dbReference type="Proteomes" id="UP000184111">
    <property type="component" value="Unassembled WGS sequence"/>
</dbReference>
<dbReference type="EMBL" id="FRBI01000005">
    <property type="protein sequence ID" value="SHL58562.1"/>
    <property type="molecule type" value="Genomic_DNA"/>
</dbReference>
<keyword evidence="3" id="KW-1185">Reference proteome</keyword>
<proteinExistence type="predicted"/>
<protein>
    <submittedName>
        <fullName evidence="2">Uncharacterized protein</fullName>
    </submittedName>
</protein>
<accession>A0A1M7BU83</accession>
<evidence type="ECO:0000313" key="3">
    <source>
        <dbReference type="Proteomes" id="UP000184111"/>
    </source>
</evidence>
<dbReference type="AlphaFoldDB" id="A0A1M7BU83"/>